<sequence length="110" mass="12430">MSLKIAVVVCLAIIALDSALGAPHNSRKDQDLRKSFVEFLQQDKELSSLLEKANLGSYPSLSRAVRQAEEDDVETDQDVDTPKQEGFFDRAAKFVMEVLQRFLKWVNTDN</sequence>
<feature type="signal peptide" evidence="1">
    <location>
        <begin position="1"/>
        <end position="21"/>
    </location>
</feature>
<dbReference type="EMBL" id="KQ971328">
    <property type="protein sequence ID" value="EEZ99801.1"/>
    <property type="molecule type" value="Genomic_DNA"/>
</dbReference>
<accession>D6WFK7</accession>
<gene>
    <name evidence="2" type="primary">GLEAN_02581</name>
    <name evidence="2" type="ORF">TcasGA2_TC002581</name>
</gene>
<protein>
    <submittedName>
        <fullName evidence="2">Uncharacterized protein</fullName>
    </submittedName>
</protein>
<dbReference type="Proteomes" id="UP000007266">
    <property type="component" value="Linkage group 3"/>
</dbReference>
<proteinExistence type="predicted"/>
<dbReference type="HOGENOM" id="CLU_2174176_0_0_1"/>
<dbReference type="OrthoDB" id="6760257at2759"/>
<feature type="chain" id="PRO_5003089643" evidence="1">
    <location>
        <begin position="22"/>
        <end position="110"/>
    </location>
</feature>
<name>D6WFK7_TRICA</name>
<keyword evidence="3" id="KW-1185">Reference proteome</keyword>
<keyword evidence="1" id="KW-0732">Signal</keyword>
<evidence type="ECO:0000256" key="1">
    <source>
        <dbReference type="SAM" id="SignalP"/>
    </source>
</evidence>
<evidence type="ECO:0000313" key="2">
    <source>
        <dbReference type="EMBL" id="EEZ99801.1"/>
    </source>
</evidence>
<dbReference type="KEGG" id="tca:103312446"/>
<dbReference type="AlphaFoldDB" id="D6WFK7"/>
<evidence type="ECO:0000313" key="3">
    <source>
        <dbReference type="Proteomes" id="UP000007266"/>
    </source>
</evidence>
<reference evidence="2 3" key="1">
    <citation type="journal article" date="2008" name="Nature">
        <title>The genome of the model beetle and pest Tribolium castaneum.</title>
        <authorList>
            <consortium name="Tribolium Genome Sequencing Consortium"/>
            <person name="Richards S."/>
            <person name="Gibbs R.A."/>
            <person name="Weinstock G.M."/>
            <person name="Brown S.J."/>
            <person name="Denell R."/>
            <person name="Beeman R.W."/>
            <person name="Gibbs R."/>
            <person name="Beeman R.W."/>
            <person name="Brown S.J."/>
            <person name="Bucher G."/>
            <person name="Friedrich M."/>
            <person name="Grimmelikhuijzen C.J."/>
            <person name="Klingler M."/>
            <person name="Lorenzen M."/>
            <person name="Richards S."/>
            <person name="Roth S."/>
            <person name="Schroder R."/>
            <person name="Tautz D."/>
            <person name="Zdobnov E.M."/>
            <person name="Muzny D."/>
            <person name="Gibbs R.A."/>
            <person name="Weinstock G.M."/>
            <person name="Attaway T."/>
            <person name="Bell S."/>
            <person name="Buhay C.J."/>
            <person name="Chandrabose M.N."/>
            <person name="Chavez D."/>
            <person name="Clerk-Blankenburg K.P."/>
            <person name="Cree A."/>
            <person name="Dao M."/>
            <person name="Davis C."/>
            <person name="Chacko J."/>
            <person name="Dinh H."/>
            <person name="Dugan-Rocha S."/>
            <person name="Fowler G."/>
            <person name="Garner T.T."/>
            <person name="Garnes J."/>
            <person name="Gnirke A."/>
            <person name="Hawes A."/>
            <person name="Hernandez J."/>
            <person name="Hines S."/>
            <person name="Holder M."/>
            <person name="Hume J."/>
            <person name="Jhangiani S.N."/>
            <person name="Joshi V."/>
            <person name="Khan Z.M."/>
            <person name="Jackson L."/>
            <person name="Kovar C."/>
            <person name="Kowis A."/>
            <person name="Lee S."/>
            <person name="Lewis L.R."/>
            <person name="Margolis J."/>
            <person name="Morgan M."/>
            <person name="Nazareth L.V."/>
            <person name="Nguyen N."/>
            <person name="Okwuonu G."/>
            <person name="Parker D."/>
            <person name="Richards S."/>
            <person name="Ruiz S.J."/>
            <person name="Santibanez J."/>
            <person name="Savard J."/>
            <person name="Scherer S.E."/>
            <person name="Schneider B."/>
            <person name="Sodergren E."/>
            <person name="Tautz D."/>
            <person name="Vattahil S."/>
            <person name="Villasana D."/>
            <person name="White C.S."/>
            <person name="Wright R."/>
            <person name="Park Y."/>
            <person name="Beeman R.W."/>
            <person name="Lord J."/>
            <person name="Oppert B."/>
            <person name="Lorenzen M."/>
            <person name="Brown S."/>
            <person name="Wang L."/>
            <person name="Savard J."/>
            <person name="Tautz D."/>
            <person name="Richards S."/>
            <person name="Weinstock G."/>
            <person name="Gibbs R.A."/>
            <person name="Liu Y."/>
            <person name="Worley K."/>
            <person name="Weinstock G."/>
            <person name="Elsik C.G."/>
            <person name="Reese J.T."/>
            <person name="Elhaik E."/>
            <person name="Landan G."/>
            <person name="Graur D."/>
            <person name="Arensburger P."/>
            <person name="Atkinson P."/>
            <person name="Beeman R.W."/>
            <person name="Beidler J."/>
            <person name="Brown S.J."/>
            <person name="Demuth J.P."/>
            <person name="Drury D.W."/>
            <person name="Du Y.Z."/>
            <person name="Fujiwara H."/>
            <person name="Lorenzen M."/>
            <person name="Maselli V."/>
            <person name="Osanai M."/>
            <person name="Park Y."/>
            <person name="Robertson H.M."/>
            <person name="Tu Z."/>
            <person name="Wang J.J."/>
            <person name="Wang S."/>
            <person name="Richards S."/>
            <person name="Song H."/>
            <person name="Zhang L."/>
            <person name="Sodergren E."/>
            <person name="Werner D."/>
            <person name="Stanke M."/>
            <person name="Morgenstern B."/>
            <person name="Solovyev V."/>
            <person name="Kosarev P."/>
            <person name="Brown G."/>
            <person name="Chen H.C."/>
            <person name="Ermolaeva O."/>
            <person name="Hlavina W."/>
            <person name="Kapustin Y."/>
            <person name="Kiryutin B."/>
            <person name="Kitts P."/>
            <person name="Maglott D."/>
            <person name="Pruitt K."/>
            <person name="Sapojnikov V."/>
            <person name="Souvorov A."/>
            <person name="Mackey A.J."/>
            <person name="Waterhouse R.M."/>
            <person name="Wyder S."/>
            <person name="Zdobnov E.M."/>
            <person name="Zdobnov E.M."/>
            <person name="Wyder S."/>
            <person name="Kriventseva E.V."/>
            <person name="Kadowaki T."/>
            <person name="Bork P."/>
            <person name="Aranda M."/>
            <person name="Bao R."/>
            <person name="Beermann A."/>
            <person name="Berns N."/>
            <person name="Bolognesi R."/>
            <person name="Bonneton F."/>
            <person name="Bopp D."/>
            <person name="Brown S.J."/>
            <person name="Bucher G."/>
            <person name="Butts T."/>
            <person name="Chaumot A."/>
            <person name="Denell R.E."/>
            <person name="Ferrier D.E."/>
            <person name="Friedrich M."/>
            <person name="Gordon C.M."/>
            <person name="Jindra M."/>
            <person name="Klingler M."/>
            <person name="Lan Q."/>
            <person name="Lattorff H.M."/>
            <person name="Laudet V."/>
            <person name="von Levetsow C."/>
            <person name="Liu Z."/>
            <person name="Lutz R."/>
            <person name="Lynch J.A."/>
            <person name="da Fonseca R.N."/>
            <person name="Posnien N."/>
            <person name="Reuter R."/>
            <person name="Roth S."/>
            <person name="Savard J."/>
            <person name="Schinko J.B."/>
            <person name="Schmitt C."/>
            <person name="Schoppmeier M."/>
            <person name="Schroder R."/>
            <person name="Shippy T.D."/>
            <person name="Simonnet F."/>
            <person name="Marques-Souza H."/>
            <person name="Tautz D."/>
            <person name="Tomoyasu Y."/>
            <person name="Trauner J."/>
            <person name="Van der Zee M."/>
            <person name="Vervoort M."/>
            <person name="Wittkopp N."/>
            <person name="Wimmer E.A."/>
            <person name="Yang X."/>
            <person name="Jones A.K."/>
            <person name="Sattelle D.B."/>
            <person name="Ebert P.R."/>
            <person name="Nelson D."/>
            <person name="Scott J.G."/>
            <person name="Beeman R.W."/>
            <person name="Muthukrishnan S."/>
            <person name="Kramer K.J."/>
            <person name="Arakane Y."/>
            <person name="Beeman R.W."/>
            <person name="Zhu Q."/>
            <person name="Hogenkamp D."/>
            <person name="Dixit R."/>
            <person name="Oppert B."/>
            <person name="Jiang H."/>
            <person name="Zou Z."/>
            <person name="Marshall J."/>
            <person name="Elpidina E."/>
            <person name="Vinokurov K."/>
            <person name="Oppert C."/>
            <person name="Zou Z."/>
            <person name="Evans J."/>
            <person name="Lu Z."/>
            <person name="Zhao P."/>
            <person name="Sumathipala N."/>
            <person name="Altincicek B."/>
            <person name="Vilcinskas A."/>
            <person name="Williams M."/>
            <person name="Hultmark D."/>
            <person name="Hetru C."/>
            <person name="Jiang H."/>
            <person name="Grimmelikhuijzen C.J."/>
            <person name="Hauser F."/>
            <person name="Cazzamali G."/>
            <person name="Williamson M."/>
            <person name="Park Y."/>
            <person name="Li B."/>
            <person name="Tanaka Y."/>
            <person name="Predel R."/>
            <person name="Neupert S."/>
            <person name="Schachtner J."/>
            <person name="Verleyen P."/>
            <person name="Raible F."/>
            <person name="Bork P."/>
            <person name="Friedrich M."/>
            <person name="Walden K.K."/>
            <person name="Robertson H.M."/>
            <person name="Angeli S."/>
            <person name="Foret S."/>
            <person name="Bucher G."/>
            <person name="Schuetz S."/>
            <person name="Maleszka R."/>
            <person name="Wimmer E.A."/>
            <person name="Beeman R.W."/>
            <person name="Lorenzen M."/>
            <person name="Tomoyasu Y."/>
            <person name="Miller S.C."/>
            <person name="Grossmann D."/>
            <person name="Bucher G."/>
        </authorList>
    </citation>
    <scope>NUCLEOTIDE SEQUENCE [LARGE SCALE GENOMIC DNA]</scope>
    <source>
        <strain evidence="2 3">Georgia GA2</strain>
    </source>
</reference>
<organism evidence="2 3">
    <name type="scientific">Tribolium castaneum</name>
    <name type="common">Red flour beetle</name>
    <dbReference type="NCBI Taxonomy" id="7070"/>
    <lineage>
        <taxon>Eukaryota</taxon>
        <taxon>Metazoa</taxon>
        <taxon>Ecdysozoa</taxon>
        <taxon>Arthropoda</taxon>
        <taxon>Hexapoda</taxon>
        <taxon>Insecta</taxon>
        <taxon>Pterygota</taxon>
        <taxon>Neoptera</taxon>
        <taxon>Endopterygota</taxon>
        <taxon>Coleoptera</taxon>
        <taxon>Polyphaga</taxon>
        <taxon>Cucujiformia</taxon>
        <taxon>Tenebrionidae</taxon>
        <taxon>Tenebrionidae incertae sedis</taxon>
        <taxon>Tribolium</taxon>
    </lineage>
</organism>
<reference evidence="2 3" key="2">
    <citation type="journal article" date="2010" name="Nucleic Acids Res.">
        <title>BeetleBase in 2010: revisions to provide comprehensive genomic information for Tribolium castaneum.</title>
        <authorList>
            <person name="Kim H.S."/>
            <person name="Murphy T."/>
            <person name="Xia J."/>
            <person name="Caragea D."/>
            <person name="Park Y."/>
            <person name="Beeman R.W."/>
            <person name="Lorenzen M.D."/>
            <person name="Butcher S."/>
            <person name="Manak J.R."/>
            <person name="Brown S.J."/>
        </authorList>
    </citation>
    <scope>GENOME REANNOTATION</scope>
    <source>
        <strain evidence="2 3">Georgia GA2</strain>
    </source>
</reference>